<dbReference type="EMBL" id="CP116346">
    <property type="protein sequence ID" value="WIT12982.1"/>
    <property type="molecule type" value="Genomic_DNA"/>
</dbReference>
<dbReference type="RefSeq" id="WP_285234085.1">
    <property type="nucleotide sequence ID" value="NZ_CP116346.1"/>
</dbReference>
<dbReference type="InterPro" id="IPR004358">
    <property type="entry name" value="Sig_transdc_His_kin-like_C"/>
</dbReference>
<dbReference type="AlphaFoldDB" id="A0AA95SNV0"/>
<dbReference type="SUPFAM" id="SSF48452">
    <property type="entry name" value="TPR-like"/>
    <property type="match status" value="1"/>
</dbReference>
<dbReference type="Pfam" id="PF13185">
    <property type="entry name" value="GAF_2"/>
    <property type="match status" value="1"/>
</dbReference>
<dbReference type="GO" id="GO:0005524">
    <property type="term" value="F:ATP binding"/>
    <property type="evidence" value="ECO:0007669"/>
    <property type="project" value="UniProtKB-KW"/>
</dbReference>
<name>A0AA95SNV0_9BURK</name>
<dbReference type="SUPFAM" id="SSF55874">
    <property type="entry name" value="ATPase domain of HSP90 chaperone/DNA topoisomerase II/histidine kinase"/>
    <property type="match status" value="1"/>
</dbReference>
<evidence type="ECO:0000259" key="3">
    <source>
        <dbReference type="PROSITE" id="PS50109"/>
    </source>
</evidence>
<dbReference type="InterPro" id="IPR005467">
    <property type="entry name" value="His_kinase_dom"/>
</dbReference>
<reference evidence="4" key="1">
    <citation type="submission" date="2023-01" db="EMBL/GenBank/DDBJ databases">
        <title>Whole genome sequence of Paucibacter sp. S2-9 isolated from pond sediment.</title>
        <authorList>
            <person name="Jung J.Y."/>
        </authorList>
    </citation>
    <scope>NUCLEOTIDE SEQUENCE</scope>
    <source>
        <strain evidence="4">S2-9</strain>
    </source>
</reference>
<dbReference type="Pfam" id="PF02518">
    <property type="entry name" value="HATPase_c"/>
    <property type="match status" value="1"/>
</dbReference>
<dbReference type="Gene3D" id="1.10.287.130">
    <property type="match status" value="1"/>
</dbReference>
<dbReference type="Gene3D" id="3.30.565.10">
    <property type="entry name" value="Histidine kinase-like ATPase, C-terminal domain"/>
    <property type="match status" value="1"/>
</dbReference>
<keyword evidence="5" id="KW-1185">Reference proteome</keyword>
<accession>A0AA95SNV0</accession>
<dbReference type="Proteomes" id="UP001177769">
    <property type="component" value="Chromosome"/>
</dbReference>
<dbReference type="SUPFAM" id="SSF47384">
    <property type="entry name" value="Homodimeric domain of signal transducing histidine kinase"/>
    <property type="match status" value="1"/>
</dbReference>
<evidence type="ECO:0000313" key="5">
    <source>
        <dbReference type="Proteomes" id="UP001177769"/>
    </source>
</evidence>
<dbReference type="SMART" id="SM00028">
    <property type="entry name" value="TPR"/>
    <property type="match status" value="4"/>
</dbReference>
<dbReference type="PROSITE" id="PS50109">
    <property type="entry name" value="HIS_KIN"/>
    <property type="match status" value="1"/>
</dbReference>
<dbReference type="InterPro" id="IPR011990">
    <property type="entry name" value="TPR-like_helical_dom_sf"/>
</dbReference>
<dbReference type="InterPro" id="IPR029016">
    <property type="entry name" value="GAF-like_dom_sf"/>
</dbReference>
<sequence length="928" mass="100453">MSAPAAPALFLPADELARLELALQQGPSLALQAQLAWALRQSAGARAQGLAEQVEQGVAASGWPLPAQAAWRARMRLVRAEQALQAMDFEAARTLLDEALGGLQAQQDEIGCADAHHLAASLAADLGEVQRVHDQLGLAIACARRAGDGERLLFLQAVLGRADAFRDLSTARQTWAALLGLDIEGLSPVVAAAVADLRGLVAGMAAEFSPAIAAMTRAFELSLQTGQLRRAIALASNLGRAYWGMSEFQAAMEWLTRGLTLAREAGWPASMALCMAQAGETLRRLGRRDEARAQLQDCLRMLGAQPASRTAALALKYLAHTEQDDGRTEPALQAFDALMQRAVHADANDLKIDAQLGRARALLALGRHAEARSAAEAALQLAHGQLETTVDLLWILGEVTLAETGAPQQALRYYLEALERAARVEAFVPPPELLEAAARAHALAGAYQQAYELAQRAGVLRQRRFGEEVGQRSLALHTHHQIERARAESEHLRQLAESEAARFQALRGTHEVLLHLSEVGRELTAELETDRVLAVLERHVHALIEVDSMAVYLLDEGGTQLYCAFGMEDGQTFVDPPIALDDARSYSARCVREGRELILRMSELPREHYQVPGTSAMQAMMFAPLRVGERVIGVITVQSLHLPAYGERETLAFRSLSAYAAIALDNARAYRRLSDLQRHVMAQEKLAALGSMVAGVAHELNTPIGNSLLLASTLLGGAREFNARLAQGALRRSDWQRFADQHVQGLEVIERSMDAAAALVRSFKQVAVDRSAEQRRAFALAQVCEQCAQTMGLALRRAGLRLSLQVPAELRMDGYPGEVGQVLLILINNAMAHAFEGRENGQIELGAQALSPDRLALWVADNGQGMSAALQERIFEPFFTTKFGQGGSGLGLSICHNIVETLLGGRIRVSSEPGQGSRFTLELPLQAP</sequence>
<dbReference type="KEGG" id="pais:PFX98_05080"/>
<organism evidence="4 5">
    <name type="scientific">Paucibacter sediminis</name>
    <dbReference type="NCBI Taxonomy" id="3019553"/>
    <lineage>
        <taxon>Bacteria</taxon>
        <taxon>Pseudomonadati</taxon>
        <taxon>Pseudomonadota</taxon>
        <taxon>Betaproteobacteria</taxon>
        <taxon>Burkholderiales</taxon>
        <taxon>Sphaerotilaceae</taxon>
        <taxon>Roseateles</taxon>
    </lineage>
</organism>
<proteinExistence type="predicted"/>
<evidence type="ECO:0000256" key="2">
    <source>
        <dbReference type="ARBA" id="ARBA00012438"/>
    </source>
</evidence>
<dbReference type="GO" id="GO:0000155">
    <property type="term" value="F:phosphorelay sensor kinase activity"/>
    <property type="evidence" value="ECO:0007669"/>
    <property type="project" value="InterPro"/>
</dbReference>
<dbReference type="Gene3D" id="1.25.40.10">
    <property type="entry name" value="Tetratricopeptide repeat domain"/>
    <property type="match status" value="1"/>
</dbReference>
<dbReference type="SMART" id="SM00387">
    <property type="entry name" value="HATPase_c"/>
    <property type="match status" value="1"/>
</dbReference>
<dbReference type="InterPro" id="IPR003018">
    <property type="entry name" value="GAF"/>
</dbReference>
<feature type="domain" description="Histidine kinase" evidence="3">
    <location>
        <begin position="695"/>
        <end position="927"/>
    </location>
</feature>
<dbReference type="EC" id="2.7.13.3" evidence="2"/>
<dbReference type="SMART" id="SM00065">
    <property type="entry name" value="GAF"/>
    <property type="match status" value="1"/>
</dbReference>
<dbReference type="PANTHER" id="PTHR43065">
    <property type="entry name" value="SENSOR HISTIDINE KINASE"/>
    <property type="match status" value="1"/>
</dbReference>
<keyword evidence="4" id="KW-0547">Nucleotide-binding</keyword>
<evidence type="ECO:0000256" key="1">
    <source>
        <dbReference type="ARBA" id="ARBA00000085"/>
    </source>
</evidence>
<protein>
    <recommendedName>
        <fullName evidence="2">histidine kinase</fullName>
        <ecNumber evidence="2">2.7.13.3</ecNumber>
    </recommendedName>
</protein>
<keyword evidence="4" id="KW-0067">ATP-binding</keyword>
<dbReference type="InterPro" id="IPR003594">
    <property type="entry name" value="HATPase_dom"/>
</dbReference>
<dbReference type="Gene3D" id="3.30.450.40">
    <property type="match status" value="1"/>
</dbReference>
<dbReference type="InterPro" id="IPR036097">
    <property type="entry name" value="HisK_dim/P_sf"/>
</dbReference>
<gene>
    <name evidence="4" type="ORF">PFX98_05080</name>
</gene>
<dbReference type="PRINTS" id="PR00344">
    <property type="entry name" value="BCTRLSENSOR"/>
</dbReference>
<dbReference type="SUPFAM" id="SSF55781">
    <property type="entry name" value="GAF domain-like"/>
    <property type="match status" value="1"/>
</dbReference>
<comment type="catalytic activity">
    <reaction evidence="1">
        <text>ATP + protein L-histidine = ADP + protein N-phospho-L-histidine.</text>
        <dbReference type="EC" id="2.7.13.3"/>
    </reaction>
</comment>
<dbReference type="InterPro" id="IPR019734">
    <property type="entry name" value="TPR_rpt"/>
</dbReference>
<dbReference type="InterPro" id="IPR036890">
    <property type="entry name" value="HATPase_C_sf"/>
</dbReference>
<evidence type="ECO:0000313" key="4">
    <source>
        <dbReference type="EMBL" id="WIT12982.1"/>
    </source>
</evidence>